<dbReference type="NCBIfam" id="TIGR01443">
    <property type="entry name" value="intein_Cterm"/>
    <property type="match status" value="2"/>
</dbReference>
<evidence type="ECO:0000313" key="21">
    <source>
        <dbReference type="Proteomes" id="UP001592528"/>
    </source>
</evidence>
<dbReference type="InterPro" id="IPR007693">
    <property type="entry name" value="DNA_helicase_DnaB-like_N"/>
</dbReference>
<dbReference type="NCBIfam" id="TIGR00665">
    <property type="entry name" value="DnaB"/>
    <property type="match status" value="1"/>
</dbReference>
<dbReference type="InterPro" id="IPR007694">
    <property type="entry name" value="DNA_helicase_DnaB-like_C"/>
</dbReference>
<evidence type="ECO:0000256" key="17">
    <source>
        <dbReference type="SAM" id="MobiDB-lite"/>
    </source>
</evidence>
<dbReference type="PANTHER" id="PTHR30153:SF2">
    <property type="entry name" value="REPLICATIVE DNA HELICASE"/>
    <property type="match status" value="1"/>
</dbReference>
<dbReference type="PROSITE" id="PS50818">
    <property type="entry name" value="INTEIN_C_TER"/>
    <property type="match status" value="2"/>
</dbReference>
<reference evidence="20 21" key="1">
    <citation type="submission" date="2024-09" db="EMBL/GenBank/DDBJ databases">
        <authorList>
            <person name="Lee S.D."/>
        </authorList>
    </citation>
    <scope>NUCLEOTIDE SEQUENCE [LARGE SCALE GENOMIC DNA]</scope>
    <source>
        <strain evidence="20 21">N1-5</strain>
    </source>
</reference>
<feature type="domain" description="SF4 helicase" evidence="19">
    <location>
        <begin position="242"/>
        <end position="279"/>
    </location>
</feature>
<dbReference type="InterPro" id="IPR006142">
    <property type="entry name" value="INTEIN"/>
</dbReference>
<name>A0ABV6UNT8_9ACTN</name>
<dbReference type="CDD" id="cd00081">
    <property type="entry name" value="Hint"/>
    <property type="match status" value="4"/>
</dbReference>
<evidence type="ECO:0000256" key="9">
    <source>
        <dbReference type="ARBA" id="ARBA00022840"/>
    </source>
</evidence>
<feature type="region of interest" description="Disordered" evidence="17">
    <location>
        <begin position="1"/>
        <end position="71"/>
    </location>
</feature>
<keyword evidence="21" id="KW-1185">Reference proteome</keyword>
<dbReference type="NCBIfam" id="NF005852">
    <property type="entry name" value="PRK07773.1"/>
    <property type="match status" value="1"/>
</dbReference>
<dbReference type="SUPFAM" id="SSF51294">
    <property type="entry name" value="Hedgehog/intein (Hint) domain"/>
    <property type="match status" value="2"/>
</dbReference>
<evidence type="ECO:0000256" key="2">
    <source>
        <dbReference type="ARBA" id="ARBA00022515"/>
    </source>
</evidence>
<comment type="similarity">
    <text evidence="1 16">Belongs to the helicase family. DnaB subfamily.</text>
</comment>
<organism evidence="20 21">
    <name type="scientific">Streptacidiphilus cavernicola</name>
    <dbReference type="NCBI Taxonomy" id="3342716"/>
    <lineage>
        <taxon>Bacteria</taxon>
        <taxon>Bacillati</taxon>
        <taxon>Actinomycetota</taxon>
        <taxon>Actinomycetes</taxon>
        <taxon>Kitasatosporales</taxon>
        <taxon>Streptomycetaceae</taxon>
        <taxon>Streptacidiphilus</taxon>
    </lineage>
</organism>
<dbReference type="SUPFAM" id="SSF52540">
    <property type="entry name" value="P-loop containing nucleoside triphosphate hydrolases"/>
    <property type="match status" value="2"/>
</dbReference>
<comment type="function">
    <text evidence="16">The main replicative DNA helicase, it participates in initiation and elongation during chromosome replication. Travels ahead of the DNA replisome, separating dsDNA into templates for DNA synthesis. A processive ATP-dependent 5'-3' DNA helicase it has DNA-dependent ATPase activity.</text>
</comment>
<evidence type="ECO:0000256" key="12">
    <source>
        <dbReference type="ARBA" id="ARBA00023235"/>
    </source>
</evidence>
<evidence type="ECO:0000256" key="1">
    <source>
        <dbReference type="ARBA" id="ARBA00008428"/>
    </source>
</evidence>
<keyword evidence="9 16" id="KW-0067">ATP-binding</keyword>
<dbReference type="InterPro" id="IPR007692">
    <property type="entry name" value="DNA_helicase_DnaB"/>
</dbReference>
<evidence type="ECO:0000256" key="15">
    <source>
        <dbReference type="NCBIfam" id="TIGR00665"/>
    </source>
</evidence>
<dbReference type="PRINTS" id="PR00379">
    <property type="entry name" value="INTEIN"/>
</dbReference>
<dbReference type="Pfam" id="PF00772">
    <property type="entry name" value="DnaB"/>
    <property type="match status" value="1"/>
</dbReference>
<dbReference type="InterPro" id="IPR030934">
    <property type="entry name" value="Intein_C"/>
</dbReference>
<dbReference type="InterPro" id="IPR016136">
    <property type="entry name" value="DNA_helicase_N/primase_C"/>
</dbReference>
<feature type="compositionally biased region" description="Gly residues" evidence="17">
    <location>
        <begin position="24"/>
        <end position="42"/>
    </location>
</feature>
<dbReference type="Pfam" id="PF03796">
    <property type="entry name" value="DnaB_C"/>
    <property type="match status" value="2"/>
</dbReference>
<comment type="function">
    <text evidence="13 16">The intein is an endonuclease.</text>
</comment>
<dbReference type="Gene3D" id="3.10.28.10">
    <property type="entry name" value="Homing endonucleases"/>
    <property type="match status" value="2"/>
</dbReference>
<dbReference type="Proteomes" id="UP001592528">
    <property type="component" value="Unassembled WGS sequence"/>
</dbReference>
<feature type="domain" description="SF4 helicase" evidence="19">
    <location>
        <begin position="1308"/>
        <end position="1367"/>
    </location>
</feature>
<dbReference type="PROSITE" id="PS51199">
    <property type="entry name" value="SF4_HELICASE"/>
    <property type="match status" value="3"/>
</dbReference>
<sequence>MPPPDEEWPPPPSEGPGDRLPFKGKGGSGGSGPGGGGGGRASGGNQADRSSYDNAGGGKGDSRGDSAGYERVPPQDLAAEQSVLGGMLLSKDAIADVVEVLKPVDYYRPAHELIHSAILDLYARGEPADPITVASELVKRGEITRVGGPSYLHTLVNSVPTAANAEYYAEIVHERAVLRRLVEAGTRIAQMGYAAEGDVDEIVNAAQAEIYAVTEQRTNEDYAPLGDIMEGALDEIESIGSRSGQMSGVPTGFADLDSLTNGLHPGQMIVVAARPAMGKCVASTTILVEADSGERITVEDFVRRGQAGERLTVHTLRDDWKLAPIRPSDFIPNGRRATFKLTTQLGRSIAATANHPFRSLRGWVPLEELRPGDRIAVPRSLPCLPSVELPSSLVALTGYLLGDGSLTSATPQLTAYSEAIRADAARWAKDSLLRVHQAVPKGCRDADCSLLGVDEHEHPSRLGFSAATLGQNPLTARLSEWGLMGASSHTKFVPEVFFRLPEHQIALFLSRLYATDGWASVSRPGNQPQIGYCSVSKQLADDVAHLLLRLGIVAKVVRRTVAYQGERRVAFQVLIHDIDQIRTFAARVGIFSKERQVAEVLAACGERVGQPNLDLIPAEVWDLIKAEKGDCSWAEISARTGRSRTHNWHVGQQVSRHRLLELAKALDSQMLADIATSDVQWDRVESVLPDGEAEVYDLTVDGTHNFVANDIVVHNSTLALDFARSCSVKHKIPSVFFSLEMGRNEIAMRLLSAEARVALHHMRSGNMTDEDWTRLARRMPELNDSPLYIDDSPNLSMMEIRAKCRRLKQRNDLRLVVIDYLQLMQNGGSRRPESRQQEVSEMSRNLKLLAKELELPVIALSQLNRGPEQRTDKRPMVSDLRESGCVTAGTRLLRADTGAEVTIGELMESGARDVPVWSVDERMKLVSRTLTHAFPSGTKEVFRVRLASGREVEATANHPFLTYDGWKPLGDLLMGDRVAVPRRIGTPENTTAWPEAEVVMLAHLIGDGCMAPRQPIHYTSNDEANLDAVELAAAHFGVTPRREAQENWWHTYLPAPYRLARGRRNPIAAWLDRFGLYGKRSYEKFLPGAVFGLPDDQVRLFLRHLWATDGSVTVSNAGAVRVYYATTSERLARDLQQLLLRCEIQARLRRVGNTKGRPGWTVDVSGVTDQRRFLHDIGVHGARAVQVNKALHRLAAVVANTNLDTVPVQVWDRVRAAMEERAVTTRAFQEQLGTAYCGSTIYRAAPSRSRLHQVAEILQDAELDLLATSDVLWDSIVEVESIGDRPVFDATVLGTHNFIANGTVLHNSIEQDADMVILLHREDAYEKESPRAGEADLIVAKHRNGPTATITVAFQGHYSRFVDMAQS</sequence>
<dbReference type="EC" id="5.6.2.3" evidence="15 16"/>
<evidence type="ECO:0000256" key="3">
    <source>
        <dbReference type="ARBA" id="ARBA00022705"/>
    </source>
</evidence>
<dbReference type="Pfam" id="PF14528">
    <property type="entry name" value="LAGLIDADG_3"/>
    <property type="match status" value="2"/>
</dbReference>
<dbReference type="SUPFAM" id="SSF48024">
    <property type="entry name" value="N-terminal domain of DnaB helicase"/>
    <property type="match status" value="1"/>
</dbReference>
<dbReference type="PROSITE" id="PS50819">
    <property type="entry name" value="INTEIN_ENDONUCLEASE"/>
    <property type="match status" value="2"/>
</dbReference>
<dbReference type="Pfam" id="PF14890">
    <property type="entry name" value="Intein_splicing"/>
    <property type="match status" value="2"/>
</dbReference>
<protein>
    <recommendedName>
        <fullName evidence="15 16">Replicative DNA helicase</fullName>
        <ecNumber evidence="15 16">5.6.2.3</ecNumber>
    </recommendedName>
</protein>
<keyword evidence="10" id="KW-0651">Protein splicing</keyword>
<evidence type="ECO:0000256" key="4">
    <source>
        <dbReference type="ARBA" id="ARBA00022737"/>
    </source>
</evidence>
<dbReference type="InterPro" id="IPR003587">
    <property type="entry name" value="Hint_dom_N"/>
</dbReference>
<comment type="caution">
    <text evidence="20">The sequence shown here is derived from an EMBL/GenBank/DDBJ whole genome shotgun (WGS) entry which is preliminary data.</text>
</comment>
<dbReference type="InterPro" id="IPR006141">
    <property type="entry name" value="Intein_N"/>
</dbReference>
<evidence type="ECO:0000256" key="8">
    <source>
        <dbReference type="ARBA" id="ARBA00022813"/>
    </source>
</evidence>
<dbReference type="SMART" id="SM00306">
    <property type="entry name" value="HintN"/>
    <property type="match status" value="2"/>
</dbReference>
<evidence type="ECO:0000259" key="18">
    <source>
        <dbReference type="PROSITE" id="PS50819"/>
    </source>
</evidence>
<keyword evidence="8" id="KW-0068">Autocatalytic cleavage</keyword>
<dbReference type="InterPro" id="IPR003586">
    <property type="entry name" value="Hint_dom_C"/>
</dbReference>
<dbReference type="InterPro" id="IPR004042">
    <property type="entry name" value="Intein_endonuc_central"/>
</dbReference>
<keyword evidence="12" id="KW-0413">Isomerase</keyword>
<evidence type="ECO:0000256" key="11">
    <source>
        <dbReference type="ARBA" id="ARBA00023125"/>
    </source>
</evidence>
<dbReference type="NCBIfam" id="TIGR01445">
    <property type="entry name" value="intein_Nterm"/>
    <property type="match status" value="1"/>
</dbReference>
<feature type="domain" description="DOD-type homing endonuclease" evidence="18">
    <location>
        <begin position="396"/>
        <end position="552"/>
    </location>
</feature>
<dbReference type="SMART" id="SM00305">
    <property type="entry name" value="HintC"/>
    <property type="match status" value="2"/>
</dbReference>
<evidence type="ECO:0000256" key="6">
    <source>
        <dbReference type="ARBA" id="ARBA00022801"/>
    </source>
</evidence>
<keyword evidence="11 16" id="KW-0238">DNA-binding</keyword>
<dbReference type="GO" id="GO:0003678">
    <property type="term" value="F:DNA helicase activity"/>
    <property type="evidence" value="ECO:0007669"/>
    <property type="project" value="UniProtKB-EC"/>
</dbReference>
<evidence type="ECO:0000259" key="19">
    <source>
        <dbReference type="PROSITE" id="PS51199"/>
    </source>
</evidence>
<dbReference type="PROSITE" id="PS50817">
    <property type="entry name" value="INTEIN_N_TER"/>
    <property type="match status" value="1"/>
</dbReference>
<evidence type="ECO:0000256" key="14">
    <source>
        <dbReference type="ARBA" id="ARBA00048954"/>
    </source>
</evidence>
<comment type="catalytic activity">
    <reaction evidence="14 16">
        <text>ATP + H2O = ADP + phosphate + H(+)</text>
        <dbReference type="Rhea" id="RHEA:13065"/>
        <dbReference type="ChEBI" id="CHEBI:15377"/>
        <dbReference type="ChEBI" id="CHEBI:15378"/>
        <dbReference type="ChEBI" id="CHEBI:30616"/>
        <dbReference type="ChEBI" id="CHEBI:43474"/>
        <dbReference type="ChEBI" id="CHEBI:456216"/>
        <dbReference type="EC" id="5.6.2.3"/>
    </reaction>
</comment>
<keyword evidence="4" id="KW-0677">Repeat</keyword>
<dbReference type="InterPro" id="IPR004860">
    <property type="entry name" value="LAGLIDADG_dom"/>
</dbReference>
<gene>
    <name evidence="20" type="ORF">ACEZDJ_17685</name>
</gene>
<dbReference type="Gene3D" id="1.10.860.10">
    <property type="entry name" value="DNAb Helicase, Chain A"/>
    <property type="match status" value="1"/>
</dbReference>
<dbReference type="InterPro" id="IPR027417">
    <property type="entry name" value="P-loop_NTPase"/>
</dbReference>
<evidence type="ECO:0000256" key="10">
    <source>
        <dbReference type="ARBA" id="ARBA00023000"/>
    </source>
</evidence>
<proteinExistence type="inferred from homology"/>
<dbReference type="GO" id="GO:0016787">
    <property type="term" value="F:hydrolase activity"/>
    <property type="evidence" value="ECO:0007669"/>
    <property type="project" value="UniProtKB-KW"/>
</dbReference>
<dbReference type="InterPro" id="IPR027434">
    <property type="entry name" value="Homing_endonucl"/>
</dbReference>
<dbReference type="SUPFAM" id="SSF55608">
    <property type="entry name" value="Homing endonucleases"/>
    <property type="match status" value="2"/>
</dbReference>
<dbReference type="Gene3D" id="2.170.16.10">
    <property type="entry name" value="Hedgehog/Intein (Hint) domain"/>
    <property type="match status" value="4"/>
</dbReference>
<evidence type="ECO:0000256" key="7">
    <source>
        <dbReference type="ARBA" id="ARBA00022806"/>
    </source>
</evidence>
<dbReference type="InterPro" id="IPR036844">
    <property type="entry name" value="Hint_dom_sf"/>
</dbReference>
<dbReference type="Gene3D" id="3.40.50.300">
    <property type="entry name" value="P-loop containing nucleotide triphosphate hydrolases"/>
    <property type="match status" value="2"/>
</dbReference>
<evidence type="ECO:0000313" key="20">
    <source>
        <dbReference type="EMBL" id="MFC1403124.1"/>
    </source>
</evidence>
<dbReference type="InterPro" id="IPR036185">
    <property type="entry name" value="DNA_heli_DnaB-like_N_sf"/>
</dbReference>
<evidence type="ECO:0000256" key="5">
    <source>
        <dbReference type="ARBA" id="ARBA00022741"/>
    </source>
</evidence>
<keyword evidence="5 16" id="KW-0547">Nucleotide-binding</keyword>
<dbReference type="PANTHER" id="PTHR30153">
    <property type="entry name" value="REPLICATIVE DNA HELICASE DNAB"/>
    <property type="match status" value="1"/>
</dbReference>
<keyword evidence="3 16" id="KW-0235">DNA replication</keyword>
<evidence type="ECO:0000256" key="16">
    <source>
        <dbReference type="RuleBase" id="RU362085"/>
    </source>
</evidence>
<keyword evidence="7 16" id="KW-0347">Helicase</keyword>
<feature type="domain" description="SF4 helicase" evidence="19">
    <location>
        <begin position="716"/>
        <end position="884"/>
    </location>
</feature>
<keyword evidence="6 16" id="KW-0378">Hydrolase</keyword>
<evidence type="ECO:0000256" key="13">
    <source>
        <dbReference type="ARBA" id="ARBA00044940"/>
    </source>
</evidence>
<keyword evidence="2 16" id="KW-0639">Primosome</keyword>
<dbReference type="EMBL" id="JBHEZZ010000009">
    <property type="protein sequence ID" value="MFC1403124.1"/>
    <property type="molecule type" value="Genomic_DNA"/>
</dbReference>
<feature type="domain" description="DOD-type homing endonuclease" evidence="18">
    <location>
        <begin position="1000"/>
        <end position="1144"/>
    </location>
</feature>
<accession>A0ABV6UNT8</accession>